<feature type="domain" description="PKD" evidence="1">
    <location>
        <begin position="1151"/>
        <end position="1229"/>
    </location>
</feature>
<evidence type="ECO:0000259" key="1">
    <source>
        <dbReference type="PROSITE" id="PS50093"/>
    </source>
</evidence>
<dbReference type="InterPro" id="IPR000601">
    <property type="entry name" value="PKD_dom"/>
</dbReference>
<dbReference type="InterPro" id="IPR035986">
    <property type="entry name" value="PKD_dom_sf"/>
</dbReference>
<evidence type="ECO:0000313" key="2">
    <source>
        <dbReference type="EMBL" id="PWR72219.1"/>
    </source>
</evidence>
<dbReference type="InterPro" id="IPR010620">
    <property type="entry name" value="SBBP_repeat"/>
</dbReference>
<feature type="domain" description="PKD" evidence="1">
    <location>
        <begin position="1057"/>
        <end position="1126"/>
    </location>
</feature>
<dbReference type="CDD" id="cd00146">
    <property type="entry name" value="PKD"/>
    <property type="match status" value="5"/>
</dbReference>
<evidence type="ECO:0000313" key="3">
    <source>
        <dbReference type="Proteomes" id="UP000245657"/>
    </source>
</evidence>
<dbReference type="Pfam" id="PF25778">
    <property type="entry name" value="DUF7948"/>
    <property type="match status" value="1"/>
</dbReference>
<dbReference type="GO" id="GO:0000272">
    <property type="term" value="P:polysaccharide catabolic process"/>
    <property type="evidence" value="ECO:0007669"/>
    <property type="project" value="InterPro"/>
</dbReference>
<dbReference type="InterPro" id="IPR013783">
    <property type="entry name" value="Ig-like_fold"/>
</dbReference>
<dbReference type="PANTHER" id="PTHR35580:SF1">
    <property type="entry name" value="PHYTASE-LIKE DOMAIN-CONTAINING PROTEIN"/>
    <property type="match status" value="1"/>
</dbReference>
<dbReference type="EMBL" id="QGMY01000007">
    <property type="protein sequence ID" value="PWR72219.1"/>
    <property type="molecule type" value="Genomic_DNA"/>
</dbReference>
<feature type="domain" description="PKD" evidence="1">
    <location>
        <begin position="908"/>
        <end position="943"/>
    </location>
</feature>
<proteinExistence type="predicted"/>
<dbReference type="PROSITE" id="PS00018">
    <property type="entry name" value="EF_HAND_1"/>
    <property type="match status" value="1"/>
</dbReference>
<organism evidence="2 3">
    <name type="scientific">Methanospirillum lacunae</name>
    <dbReference type="NCBI Taxonomy" id="668570"/>
    <lineage>
        <taxon>Archaea</taxon>
        <taxon>Methanobacteriati</taxon>
        <taxon>Methanobacteriota</taxon>
        <taxon>Stenosarchaea group</taxon>
        <taxon>Methanomicrobia</taxon>
        <taxon>Methanomicrobiales</taxon>
        <taxon>Methanospirillaceae</taxon>
        <taxon>Methanospirillum</taxon>
    </lineage>
</organism>
<dbReference type="PANTHER" id="PTHR35580">
    <property type="entry name" value="CELL SURFACE GLYCOPROTEIN (S-LAYER PROTEIN)-LIKE PROTEIN"/>
    <property type="match status" value="1"/>
</dbReference>
<sequence>MGDLRATKKRFGGMHEMIRIQHNVLITALLVLLVCWMPAAGSVTTGGNVSIEELSSQPVQFIKNVGQSPDIIQYQAKSQDFSFDFTKDGLLVSGVGGNDTGGDESGLHPLVVTLEGARAGIDIEAINQLPGYANFLMGQNESAYKQHVPWYGEIKYASILPGINLSYAGEKGVLKREYQVSPGADPKSIKLVYSGAENITLAADGSLIVKTKFGNLIEAAPVSYQEINGTRSEVSSNYTVLDNNRVEFKLGDYNPAYTLIIDPYLQYSTYLGGALEDYGMDIAIDSSGDAYVTGYTSSCNFPVVNPLNVNSPISYNGTYCHNSRDVFVTKLTTDSNGNASIAFSTFLGGSSSDFGRGIAVDSSNNVYITGDTYSSDFPVLLPIQNGGRLHGSNDAFVTKLRADGTNFWYSSYLGGNFADQANDIVVDSLGAAYITGSTVGNSPLKKTEENYPVTSGAYQESPNNNAVMGDGFVSKLNPTGNSLEYSSYISGSNTESGNGIAVDGQGMVYVVGTTSSNNLIPSTATGYQKTLKGTQDAFLMKFNFAASSPLVYGTYLGGSTGYDYGEAVAIDSDFSAYVTGATASTDFPVTTYAKQKKKGWVYDYFEKDAYVTKFSTDGASLLYSTYLGGSSDDWGYGIAVDSSRRAYVTGYTKSESFPKYDSIKSITYTGDQDGFLTCVNAAGSDWVYSTVFGGSSSEVSHAVAVSGDGNTVYITGWTDSPSIQDLVSGSNCTNDCFPVLNWINQSTYPVGDSSWYNGSRIDRGILETYSSNTYDAFVMKFGKSSLLASFSPNLTCGPAPLVVRFNDTSATSANIVQRIWNFGDGNTNTTGATAVDVFHQYNTTGTYQPTLTLYSYTGSSMSNPTSITVCNPYISANFTLPAYNNSQTPIDVPWKAPISFSPDVINYTPASYQWNFGDGTQNSTEKNPTHQFSSVGTYNVTLTPLTGTCCNYTSVKRAVRVMAPPYVSFTNTTGSDRLELCPGAEVSFIDTSGSSSTNSSATAWEWNFGDNSATVTTQNVSHVYSIGGNFSVTLKASNVAGTSTLTKTNYVSVYGNVTSGFEASPVTGVAPLTVNFYDKSDGVPVTWNWKFDDSNVSATSTSKNPSYTYWNPGVYSVNLSVWNKCGDPSLSRREDYITVNGNISPTLLFNGTAPALYTKYNGTIPLSVFFQGDTSTSNLIDNAWWDFGDGNHSTQTRDSTWPANNNWVNQTHLYSVVGDFTPVLKVANNTWPNTSTTGMMYNQSIGVASPMSVSFTATPSSGVVTQPIQFNDTSSGSPIEWYWMFGDGSVTNVSGTPSHSYPTPGLYPVLLMIWNKYGQYGGSVNQTIQINNASTSGTVVFNPTVVNMTTGSNNWRKVQVSLSRADYGLSSFKIKLDLNSTNATNFGLVVDHPWWIDADKWSVTASPEGKAQYLTLAGLDTSSRIGYGSQNVSLGNITLYGSASGSAVMSLNVSASTAQFGDSFMGLTSTSAPIRVSSVGALIGYTTPPNDLKPDLTHDGLIDDFDGNGIVNSNDVTVFFQQWSKDYLNSYPVAPFDYNYNGVVDGNDIQKFFDAYSHW</sequence>
<comment type="caution">
    <text evidence="2">The sequence shown here is derived from an EMBL/GenBank/DDBJ whole genome shotgun (WGS) entry which is preliminary data.</text>
</comment>
<dbReference type="Pfam" id="PF18911">
    <property type="entry name" value="PKD_4"/>
    <property type="match status" value="5"/>
</dbReference>
<accession>A0A2V2MXS1</accession>
<feature type="domain" description="PKD" evidence="1">
    <location>
        <begin position="786"/>
        <end position="869"/>
    </location>
</feature>
<dbReference type="InterPro" id="IPR036439">
    <property type="entry name" value="Dockerin_dom_sf"/>
</dbReference>
<gene>
    <name evidence="2" type="ORF">DK846_09570</name>
</gene>
<dbReference type="InterPro" id="IPR018247">
    <property type="entry name" value="EF_Hand_1_Ca_BS"/>
</dbReference>
<protein>
    <recommendedName>
        <fullName evidence="1">PKD domain-containing protein</fullName>
    </recommendedName>
</protein>
<feature type="domain" description="PKD" evidence="1">
    <location>
        <begin position="1251"/>
        <end position="1335"/>
    </location>
</feature>
<dbReference type="SUPFAM" id="SSF63446">
    <property type="entry name" value="Type I dockerin domain"/>
    <property type="match status" value="1"/>
</dbReference>
<dbReference type="InterPro" id="IPR057708">
    <property type="entry name" value="DUF7948"/>
</dbReference>
<feature type="domain" description="PKD" evidence="1">
    <location>
        <begin position="994"/>
        <end position="1053"/>
    </location>
</feature>
<dbReference type="SUPFAM" id="SSF49299">
    <property type="entry name" value="PKD domain"/>
    <property type="match status" value="6"/>
</dbReference>
<dbReference type="Gene3D" id="2.60.40.10">
    <property type="entry name" value="Immunoglobulins"/>
    <property type="match status" value="6"/>
</dbReference>
<dbReference type="InterPro" id="IPR022409">
    <property type="entry name" value="PKD/Chitinase_dom"/>
</dbReference>
<dbReference type="Proteomes" id="UP000245657">
    <property type="component" value="Unassembled WGS sequence"/>
</dbReference>
<dbReference type="InterPro" id="IPR052918">
    <property type="entry name" value="Motility_Chemotaxis_Reg"/>
</dbReference>
<dbReference type="SMART" id="SM00089">
    <property type="entry name" value="PKD"/>
    <property type="match status" value="6"/>
</dbReference>
<dbReference type="Pfam" id="PF06739">
    <property type="entry name" value="SBBP"/>
    <property type="match status" value="5"/>
</dbReference>
<name>A0A2V2MXS1_9EURY</name>
<dbReference type="PROSITE" id="PS50093">
    <property type="entry name" value="PKD"/>
    <property type="match status" value="6"/>
</dbReference>
<reference evidence="2 3" key="1">
    <citation type="submission" date="2018-05" db="EMBL/GenBank/DDBJ databases">
        <title>Draft genome of Methanospirillum lacunae Ki8-1.</title>
        <authorList>
            <person name="Dueholm M.S."/>
            <person name="Nielsen P.H."/>
            <person name="Bakmann L.F."/>
            <person name="Otzen D.E."/>
        </authorList>
    </citation>
    <scope>NUCLEOTIDE SEQUENCE [LARGE SCALE GENOMIC DNA]</scope>
    <source>
        <strain evidence="2 3">Ki8-1</strain>
    </source>
</reference>
<dbReference type="SUPFAM" id="SSF101898">
    <property type="entry name" value="NHL repeat"/>
    <property type="match status" value="1"/>
</dbReference>
<keyword evidence="3" id="KW-1185">Reference proteome</keyword>